<dbReference type="AlphaFoldDB" id="A0A8J8BH63"/>
<reference evidence="2" key="1">
    <citation type="submission" date="2021-04" db="EMBL/GenBank/DDBJ databases">
        <title>Genome based classification of Actinospica acidithermotolerans sp. nov., an actinobacterium isolated from an Indonesian hot spring.</title>
        <authorList>
            <person name="Kusuma A.B."/>
            <person name="Putra K.E."/>
            <person name="Nafisah S."/>
            <person name="Loh J."/>
            <person name="Nouioui I."/>
            <person name="Goodfellow M."/>
        </authorList>
    </citation>
    <scope>NUCLEOTIDE SEQUENCE</scope>
    <source>
        <strain evidence="2">DSM 45618</strain>
    </source>
</reference>
<keyword evidence="3" id="KW-1185">Reference proteome</keyword>
<dbReference type="Pfam" id="PF09206">
    <property type="entry name" value="ArabFuran-catal"/>
    <property type="match status" value="1"/>
</dbReference>
<evidence type="ECO:0000259" key="1">
    <source>
        <dbReference type="Pfam" id="PF09206"/>
    </source>
</evidence>
<dbReference type="PANTHER" id="PTHR39447">
    <property type="entry name" value="ALPHA-L-ARABINOFURANOSIDASE B"/>
    <property type="match status" value="1"/>
</dbReference>
<gene>
    <name evidence="2" type="ORF">KGA66_25765</name>
</gene>
<feature type="non-terminal residue" evidence="2">
    <location>
        <position position="1"/>
    </location>
</feature>
<dbReference type="InterPro" id="IPR015289">
    <property type="entry name" value="A-L-arabinofuranosidase_B_cat"/>
</dbReference>
<dbReference type="InterPro" id="IPR013320">
    <property type="entry name" value="ConA-like_dom_sf"/>
</dbReference>
<proteinExistence type="predicted"/>
<protein>
    <submittedName>
        <fullName evidence="2">Alpha-L-arabinofuranosidase</fullName>
    </submittedName>
</protein>
<dbReference type="GO" id="GO:0046556">
    <property type="term" value="F:alpha-L-arabinofuranosidase activity"/>
    <property type="evidence" value="ECO:0007669"/>
    <property type="project" value="InterPro"/>
</dbReference>
<dbReference type="SUPFAM" id="SSF49899">
    <property type="entry name" value="Concanavalin A-like lectins/glucanases"/>
    <property type="match status" value="1"/>
</dbReference>
<dbReference type="Gene3D" id="2.60.120.200">
    <property type="match status" value="1"/>
</dbReference>
<dbReference type="PANTHER" id="PTHR39447:SF2">
    <property type="entry name" value="ALPHA-L-ARABINOFURANOSIDASE B"/>
    <property type="match status" value="1"/>
</dbReference>
<name>A0A8J8BH63_9ACTN</name>
<feature type="domain" description="Alpha-L-arabinofuranosidase B catalytic" evidence="1">
    <location>
        <begin position="1"/>
        <end position="67"/>
    </location>
</feature>
<sequence>LSTFYDGARPNVSGYNPMRKQGAIILGTGGDNSDGAQGTFYEGVMTSGYPSSTTDAAVQANIVAAGYGH</sequence>
<dbReference type="Proteomes" id="UP000677913">
    <property type="component" value="Unassembled WGS sequence"/>
</dbReference>
<organism evidence="2 3">
    <name type="scientific">Actinocrinis puniceicyclus</name>
    <dbReference type="NCBI Taxonomy" id="977794"/>
    <lineage>
        <taxon>Bacteria</taxon>
        <taxon>Bacillati</taxon>
        <taxon>Actinomycetota</taxon>
        <taxon>Actinomycetes</taxon>
        <taxon>Catenulisporales</taxon>
        <taxon>Actinospicaceae</taxon>
        <taxon>Actinocrinis</taxon>
    </lineage>
</organism>
<dbReference type="GO" id="GO:0045490">
    <property type="term" value="P:pectin catabolic process"/>
    <property type="evidence" value="ECO:0007669"/>
    <property type="project" value="TreeGrafter"/>
</dbReference>
<evidence type="ECO:0000313" key="3">
    <source>
        <dbReference type="Proteomes" id="UP000677913"/>
    </source>
</evidence>
<dbReference type="EMBL" id="JAGSXH010000153">
    <property type="protein sequence ID" value="MBS2966474.1"/>
    <property type="molecule type" value="Genomic_DNA"/>
</dbReference>
<accession>A0A8J8BH63</accession>
<dbReference type="GO" id="GO:0031221">
    <property type="term" value="P:arabinan metabolic process"/>
    <property type="evidence" value="ECO:0007669"/>
    <property type="project" value="InterPro"/>
</dbReference>
<dbReference type="InterPro" id="IPR038964">
    <property type="entry name" value="ABFB"/>
</dbReference>
<comment type="caution">
    <text evidence="2">The sequence shown here is derived from an EMBL/GenBank/DDBJ whole genome shotgun (WGS) entry which is preliminary data.</text>
</comment>
<evidence type="ECO:0000313" key="2">
    <source>
        <dbReference type="EMBL" id="MBS2966474.1"/>
    </source>
</evidence>
<dbReference type="GO" id="GO:0019566">
    <property type="term" value="P:arabinose metabolic process"/>
    <property type="evidence" value="ECO:0007669"/>
    <property type="project" value="InterPro"/>
</dbReference>
<dbReference type="RefSeq" id="WP_281416830.1">
    <property type="nucleotide sequence ID" value="NZ_JAGSXH010000153.1"/>
</dbReference>